<dbReference type="PANTHER" id="PTHR19338">
    <property type="entry name" value="TRANSLOCASE OF INNER MITOCHONDRIAL MEMBRANE 13 HOMOLOG"/>
    <property type="match status" value="1"/>
</dbReference>
<dbReference type="RefSeq" id="XP_016498032.1">
    <property type="nucleotide sequence ID" value="XM_016642546.1"/>
</dbReference>
<evidence type="ECO:0000256" key="7">
    <source>
        <dbReference type="ARBA" id="ARBA00022667"/>
    </source>
</evidence>
<dbReference type="GO" id="GO:0016020">
    <property type="term" value="C:membrane"/>
    <property type="evidence" value="ECO:0007669"/>
    <property type="project" value="UniProtKB-SubCell"/>
</dbReference>
<evidence type="ECO:0000313" key="16">
    <source>
        <dbReference type="RefSeq" id="XP_016498032.1"/>
    </source>
</evidence>
<evidence type="ECO:0000256" key="8">
    <source>
        <dbReference type="ARBA" id="ARBA00022737"/>
    </source>
</evidence>
<evidence type="ECO:0000256" key="12">
    <source>
        <dbReference type="ARBA" id="ARBA00023054"/>
    </source>
</evidence>
<evidence type="ECO:0000256" key="13">
    <source>
        <dbReference type="ARBA" id="ARBA00023136"/>
    </source>
</evidence>
<dbReference type="Pfam" id="PF12061">
    <property type="entry name" value="NB-LRR"/>
    <property type="match status" value="1"/>
</dbReference>
<dbReference type="InterPro" id="IPR021929">
    <property type="entry name" value="R1A-like_N"/>
</dbReference>
<keyword evidence="10" id="KW-0611">Plant defense</keyword>
<feature type="non-terminal residue" evidence="16">
    <location>
        <position position="392"/>
    </location>
</feature>
<evidence type="ECO:0000256" key="4">
    <source>
        <dbReference type="ARBA" id="ARBA00008894"/>
    </source>
</evidence>
<dbReference type="InterPro" id="IPR002182">
    <property type="entry name" value="NB-ARC"/>
</dbReference>
<evidence type="ECO:0000259" key="14">
    <source>
        <dbReference type="Pfam" id="PF00931"/>
    </source>
</evidence>
<dbReference type="GO" id="GO:0043531">
    <property type="term" value="F:ADP binding"/>
    <property type="evidence" value="ECO:0007669"/>
    <property type="project" value="InterPro"/>
</dbReference>
<accession>A0A1S4C9W1</accession>
<sequence>MLAWLYFSGHGYENQDVALGWYPNIRSEHAIDSEGSFVATILHNLVDLPNNSNSSRIVALKNHLAIFQEMLNFLRANIICVPIQDLQFLLQDIDTVVIDVGLLVYSLYEDEEEKEDEALREGNPSLVLDSSGNIQRINTMIYLTIRKAFQSKLPRMHGLGYVDFLLNKLKEFQRRHSDSLASFTNQLQIIQKELEGLQPFLNAVAKERNNVLNKIQHCATQLIDKADEVEYIVDACISKEAPIWCLERWLLDIMEEITLIRAEVAEIQGKKIVEEAMNNTGKSQTPSSLARSTIMNDEVVGFEDVREKLRDQLIRGTKGRDVISITGMPGLGKTTLACRLYSDKLVVSHFDIRAQCCVSQVYSRKNLLLEILHDVTGKDFECGGKRVDQLAD</sequence>
<comment type="function">
    <text evidence="1">Confers resistance to late blight (Phytophthora infestans) races carrying the avirulence gene Avr1. Resistance proteins guard the plant against pathogens that contain an appropriate avirulence protein via an indirect interaction with this avirulence protein. That triggers a defense system including the hypersensitive response, which restricts the pathogen growth.</text>
</comment>
<keyword evidence="11" id="KW-0067">ATP-binding</keyword>
<evidence type="ECO:0000256" key="6">
    <source>
        <dbReference type="ARBA" id="ARBA00022614"/>
    </source>
</evidence>
<name>A0A1S4C9W1_TOBAC</name>
<feature type="domain" description="Late blight resistance protein R1A-like N-terminal" evidence="15">
    <location>
        <begin position="19"/>
        <end position="149"/>
    </location>
</feature>
<keyword evidence="13" id="KW-0472">Membrane</keyword>
<comment type="subcellular location">
    <subcellularLocation>
        <location evidence="3">Cytoplasm</location>
    </subcellularLocation>
    <subcellularLocation>
        <location evidence="2">Membrane</location>
    </subcellularLocation>
</comment>
<evidence type="ECO:0000256" key="5">
    <source>
        <dbReference type="ARBA" id="ARBA00022490"/>
    </source>
</evidence>
<keyword evidence="6" id="KW-0433">Leucine-rich repeat</keyword>
<dbReference type="OMA" id="RINTMIY"/>
<evidence type="ECO:0000256" key="10">
    <source>
        <dbReference type="ARBA" id="ARBA00022821"/>
    </source>
</evidence>
<dbReference type="SUPFAM" id="SSF52540">
    <property type="entry name" value="P-loop containing nucleoside triphosphate hydrolases"/>
    <property type="match status" value="1"/>
</dbReference>
<dbReference type="Gene3D" id="3.40.50.300">
    <property type="entry name" value="P-loop containing nucleotide triphosphate hydrolases"/>
    <property type="match status" value="1"/>
</dbReference>
<keyword evidence="7" id="KW-0381">Hypersensitive response</keyword>
<evidence type="ECO:0000256" key="11">
    <source>
        <dbReference type="ARBA" id="ARBA00022840"/>
    </source>
</evidence>
<dbReference type="InterPro" id="IPR038005">
    <property type="entry name" value="RX-like_CC"/>
</dbReference>
<dbReference type="GO" id="GO:0005737">
    <property type="term" value="C:cytoplasm"/>
    <property type="evidence" value="ECO:0007669"/>
    <property type="project" value="UniProtKB-SubCell"/>
</dbReference>
<evidence type="ECO:0000259" key="15">
    <source>
        <dbReference type="Pfam" id="PF12061"/>
    </source>
</evidence>
<gene>
    <name evidence="16" type="primary">LOC107816796</name>
</gene>
<organism evidence="16">
    <name type="scientific">Nicotiana tabacum</name>
    <name type="common">Common tobacco</name>
    <dbReference type="NCBI Taxonomy" id="4097"/>
    <lineage>
        <taxon>Eukaryota</taxon>
        <taxon>Viridiplantae</taxon>
        <taxon>Streptophyta</taxon>
        <taxon>Embryophyta</taxon>
        <taxon>Tracheophyta</taxon>
        <taxon>Spermatophyta</taxon>
        <taxon>Magnoliopsida</taxon>
        <taxon>eudicotyledons</taxon>
        <taxon>Gunneridae</taxon>
        <taxon>Pentapetalae</taxon>
        <taxon>asterids</taxon>
        <taxon>lamiids</taxon>
        <taxon>Solanales</taxon>
        <taxon>Solanaceae</taxon>
        <taxon>Nicotianoideae</taxon>
        <taxon>Nicotianeae</taxon>
        <taxon>Nicotiana</taxon>
    </lineage>
</organism>
<feature type="domain" description="NB-ARC" evidence="14">
    <location>
        <begin position="303"/>
        <end position="376"/>
    </location>
</feature>
<dbReference type="KEGG" id="nta:107816796"/>
<dbReference type="OrthoDB" id="1305372at2759"/>
<keyword evidence="5" id="KW-0963">Cytoplasm</keyword>
<dbReference type="PaxDb" id="4097-A0A1S4C9W1"/>
<dbReference type="Gene3D" id="1.20.5.4130">
    <property type="match status" value="1"/>
</dbReference>
<evidence type="ECO:0000256" key="2">
    <source>
        <dbReference type="ARBA" id="ARBA00004370"/>
    </source>
</evidence>
<dbReference type="Pfam" id="PF00931">
    <property type="entry name" value="NB-ARC"/>
    <property type="match status" value="1"/>
</dbReference>
<keyword evidence="12" id="KW-0175">Coiled coil</keyword>
<protein>
    <submittedName>
        <fullName evidence="16">Late blight resistance protein homolog R1B-17</fullName>
    </submittedName>
</protein>
<dbReference type="GO" id="GO:0009626">
    <property type="term" value="P:plant-type hypersensitive response"/>
    <property type="evidence" value="ECO:0007669"/>
    <property type="project" value="UniProtKB-KW"/>
</dbReference>
<dbReference type="CDD" id="cd14798">
    <property type="entry name" value="RX-CC_like"/>
    <property type="match status" value="1"/>
</dbReference>
<reference evidence="16" key="1">
    <citation type="submission" date="2025-08" db="UniProtKB">
        <authorList>
            <consortium name="RefSeq"/>
        </authorList>
    </citation>
    <scope>IDENTIFICATION</scope>
</reference>
<dbReference type="GO" id="GO:0005524">
    <property type="term" value="F:ATP binding"/>
    <property type="evidence" value="ECO:0007669"/>
    <property type="project" value="UniProtKB-KW"/>
</dbReference>
<evidence type="ECO:0000256" key="1">
    <source>
        <dbReference type="ARBA" id="ARBA00002074"/>
    </source>
</evidence>
<dbReference type="PANTHER" id="PTHR19338:SF73">
    <property type="entry name" value="DISEASE RESISTANCE PROTEIN RGA2-LIKE"/>
    <property type="match status" value="1"/>
</dbReference>
<evidence type="ECO:0000256" key="9">
    <source>
        <dbReference type="ARBA" id="ARBA00022741"/>
    </source>
</evidence>
<keyword evidence="8" id="KW-0677">Repeat</keyword>
<proteinExistence type="inferred from homology"/>
<keyword evidence="9" id="KW-0547">Nucleotide-binding</keyword>
<comment type="similarity">
    <text evidence="4">Belongs to the disease resistance NB-LRR family.</text>
</comment>
<dbReference type="InterPro" id="IPR027417">
    <property type="entry name" value="P-loop_NTPase"/>
</dbReference>
<evidence type="ECO:0000256" key="3">
    <source>
        <dbReference type="ARBA" id="ARBA00004496"/>
    </source>
</evidence>
<dbReference type="AlphaFoldDB" id="A0A1S4C9W1"/>